<protein>
    <recommendedName>
        <fullName evidence="2">UPF0102 protein SAMN02745220_03801</fullName>
    </recommendedName>
</protein>
<dbReference type="GO" id="GO:0004519">
    <property type="term" value="F:endonuclease activity"/>
    <property type="evidence" value="ECO:0007669"/>
    <property type="project" value="UniProtKB-KW"/>
</dbReference>
<dbReference type="InterPro" id="IPR003509">
    <property type="entry name" value="UPF0102_YraN-like"/>
</dbReference>
<dbReference type="RefSeq" id="WP_073615246.1">
    <property type="nucleotide sequence ID" value="NZ_FRFE01000022.1"/>
</dbReference>
<keyword evidence="4" id="KW-1185">Reference proteome</keyword>
<name>A0A1M7YEI4_9BACT</name>
<dbReference type="SUPFAM" id="SSF52980">
    <property type="entry name" value="Restriction endonuclease-like"/>
    <property type="match status" value="1"/>
</dbReference>
<keyword evidence="3" id="KW-0540">Nuclease</keyword>
<comment type="similarity">
    <text evidence="1 2">Belongs to the UPF0102 family.</text>
</comment>
<dbReference type="PANTHER" id="PTHR34039">
    <property type="entry name" value="UPF0102 PROTEIN YRAN"/>
    <property type="match status" value="1"/>
</dbReference>
<dbReference type="AlphaFoldDB" id="A0A1M7YEI4"/>
<dbReference type="NCBIfam" id="TIGR00252">
    <property type="entry name" value="YraN family protein"/>
    <property type="match status" value="1"/>
</dbReference>
<dbReference type="InterPro" id="IPR011335">
    <property type="entry name" value="Restrct_endonuc-II-like"/>
</dbReference>
<reference evidence="3 4" key="1">
    <citation type="submission" date="2016-12" db="EMBL/GenBank/DDBJ databases">
        <authorList>
            <person name="Song W.-J."/>
            <person name="Kurnit D.M."/>
        </authorList>
    </citation>
    <scope>NUCLEOTIDE SEQUENCE [LARGE SCALE GENOMIC DNA]</scope>
    <source>
        <strain evidence="3 4">DSM 18488</strain>
    </source>
</reference>
<evidence type="ECO:0000313" key="3">
    <source>
        <dbReference type="EMBL" id="SHO51054.1"/>
    </source>
</evidence>
<dbReference type="PANTHER" id="PTHR34039:SF1">
    <property type="entry name" value="UPF0102 PROTEIN YRAN"/>
    <property type="match status" value="1"/>
</dbReference>
<sequence length="127" mass="14073">MSDKRSVLGKAGETLAAEHLRQSGYTILERNYRSRSGEIDIIARQGKTLVFAEVKTRKSASFGSPSAAVTLKKQAQISRVAQEYLARENLFDKPARFDVVAVFAPDGRKPEIEIITNAFELHYSVAS</sequence>
<dbReference type="Gene3D" id="3.40.1350.10">
    <property type="match status" value="1"/>
</dbReference>
<dbReference type="NCBIfam" id="NF009150">
    <property type="entry name" value="PRK12497.1-3"/>
    <property type="match status" value="1"/>
</dbReference>
<dbReference type="Pfam" id="PF02021">
    <property type="entry name" value="UPF0102"/>
    <property type="match status" value="1"/>
</dbReference>
<keyword evidence="3" id="KW-0255">Endonuclease</keyword>
<dbReference type="OrthoDB" id="9794876at2"/>
<dbReference type="HAMAP" id="MF_00048">
    <property type="entry name" value="UPF0102"/>
    <property type="match status" value="1"/>
</dbReference>
<dbReference type="InterPro" id="IPR011856">
    <property type="entry name" value="tRNA_endonuc-like_dom_sf"/>
</dbReference>
<dbReference type="STRING" id="1121416.SAMN02745220_03801"/>
<organism evidence="3 4">
    <name type="scientific">Desulfopila aestuarii DSM 18488</name>
    <dbReference type="NCBI Taxonomy" id="1121416"/>
    <lineage>
        <taxon>Bacteria</taxon>
        <taxon>Pseudomonadati</taxon>
        <taxon>Thermodesulfobacteriota</taxon>
        <taxon>Desulfobulbia</taxon>
        <taxon>Desulfobulbales</taxon>
        <taxon>Desulfocapsaceae</taxon>
        <taxon>Desulfopila</taxon>
    </lineage>
</organism>
<accession>A0A1M7YEI4</accession>
<dbReference type="GO" id="GO:0003676">
    <property type="term" value="F:nucleic acid binding"/>
    <property type="evidence" value="ECO:0007669"/>
    <property type="project" value="InterPro"/>
</dbReference>
<evidence type="ECO:0000313" key="4">
    <source>
        <dbReference type="Proteomes" id="UP000184603"/>
    </source>
</evidence>
<evidence type="ECO:0000256" key="2">
    <source>
        <dbReference type="HAMAP-Rule" id="MF_00048"/>
    </source>
</evidence>
<dbReference type="Proteomes" id="UP000184603">
    <property type="component" value="Unassembled WGS sequence"/>
</dbReference>
<keyword evidence="3" id="KW-0378">Hydrolase</keyword>
<dbReference type="EMBL" id="FRFE01000022">
    <property type="protein sequence ID" value="SHO51054.1"/>
    <property type="molecule type" value="Genomic_DNA"/>
</dbReference>
<gene>
    <name evidence="3" type="ORF">SAMN02745220_03801</name>
</gene>
<dbReference type="CDD" id="cd20736">
    <property type="entry name" value="PoNe_Nuclease"/>
    <property type="match status" value="1"/>
</dbReference>
<evidence type="ECO:0000256" key="1">
    <source>
        <dbReference type="ARBA" id="ARBA00006738"/>
    </source>
</evidence>
<dbReference type="NCBIfam" id="NF009154">
    <property type="entry name" value="PRK12497.3-3"/>
    <property type="match status" value="1"/>
</dbReference>
<proteinExistence type="inferred from homology"/>